<comment type="similarity">
    <text evidence="2 7">Belongs to the peptidase M14 family.</text>
</comment>
<keyword evidence="10" id="KW-1185">Reference proteome</keyword>
<evidence type="ECO:0000313" key="10">
    <source>
        <dbReference type="Proteomes" id="UP000605670"/>
    </source>
</evidence>
<evidence type="ECO:0000256" key="2">
    <source>
        <dbReference type="ARBA" id="ARBA00005988"/>
    </source>
</evidence>
<dbReference type="PROSITE" id="PS52035">
    <property type="entry name" value="PEPTIDASE_M14"/>
    <property type="match status" value="1"/>
</dbReference>
<evidence type="ECO:0000256" key="7">
    <source>
        <dbReference type="PROSITE-ProRule" id="PRU01379"/>
    </source>
</evidence>
<dbReference type="Gene3D" id="3.40.630.10">
    <property type="entry name" value="Zn peptidases"/>
    <property type="match status" value="1"/>
</dbReference>
<dbReference type="SUPFAM" id="SSF52317">
    <property type="entry name" value="Class I glutamine amidotransferase-like"/>
    <property type="match status" value="1"/>
</dbReference>
<evidence type="ECO:0000259" key="8">
    <source>
        <dbReference type="PROSITE" id="PS52035"/>
    </source>
</evidence>
<feature type="active site" description="Proton donor/acceptor" evidence="7">
    <location>
        <position position="338"/>
    </location>
</feature>
<evidence type="ECO:0000256" key="4">
    <source>
        <dbReference type="ARBA" id="ARBA00022801"/>
    </source>
</evidence>
<dbReference type="PANTHER" id="PTHR11705:SF143">
    <property type="entry name" value="SLL0236 PROTEIN"/>
    <property type="match status" value="1"/>
</dbReference>
<keyword evidence="3" id="KW-0645">Protease</keyword>
<dbReference type="GO" id="GO:0004181">
    <property type="term" value="F:metallocarboxypeptidase activity"/>
    <property type="evidence" value="ECO:0007669"/>
    <property type="project" value="InterPro"/>
</dbReference>
<organism evidence="9 10">
    <name type="scientific">Ornithinimicrobium tianjinense</name>
    <dbReference type="NCBI Taxonomy" id="1195761"/>
    <lineage>
        <taxon>Bacteria</taxon>
        <taxon>Bacillati</taxon>
        <taxon>Actinomycetota</taxon>
        <taxon>Actinomycetes</taxon>
        <taxon>Micrococcales</taxon>
        <taxon>Ornithinimicrobiaceae</taxon>
        <taxon>Ornithinimicrobium</taxon>
    </lineage>
</organism>
<evidence type="ECO:0000256" key="1">
    <source>
        <dbReference type="ARBA" id="ARBA00001947"/>
    </source>
</evidence>
<dbReference type="EMBL" id="BMEM01000001">
    <property type="protein sequence ID" value="GGF38929.1"/>
    <property type="molecule type" value="Genomic_DNA"/>
</dbReference>
<comment type="cofactor">
    <cofactor evidence="1">
        <name>Zn(2+)</name>
        <dbReference type="ChEBI" id="CHEBI:29105"/>
    </cofactor>
</comment>
<evidence type="ECO:0000256" key="3">
    <source>
        <dbReference type="ARBA" id="ARBA00022670"/>
    </source>
</evidence>
<keyword evidence="4" id="KW-0378">Hydrolase</keyword>
<reference evidence="9" key="1">
    <citation type="journal article" date="2014" name="Int. J. Syst. Evol. Microbiol.">
        <title>Complete genome sequence of Corynebacterium casei LMG S-19264T (=DSM 44701T), isolated from a smear-ripened cheese.</title>
        <authorList>
            <consortium name="US DOE Joint Genome Institute (JGI-PGF)"/>
            <person name="Walter F."/>
            <person name="Albersmeier A."/>
            <person name="Kalinowski J."/>
            <person name="Ruckert C."/>
        </authorList>
    </citation>
    <scope>NUCLEOTIDE SEQUENCE</scope>
    <source>
        <strain evidence="9">CGMCC 1.12160</strain>
    </source>
</reference>
<protein>
    <recommendedName>
        <fullName evidence="8">Peptidase M14 domain-containing protein</fullName>
    </recommendedName>
</protein>
<feature type="domain" description="Peptidase M14" evidence="8">
    <location>
        <begin position="75"/>
        <end position="369"/>
    </location>
</feature>
<proteinExistence type="inferred from homology"/>
<dbReference type="Proteomes" id="UP000605670">
    <property type="component" value="Unassembled WGS sequence"/>
</dbReference>
<dbReference type="GO" id="GO:0006508">
    <property type="term" value="P:proteolysis"/>
    <property type="evidence" value="ECO:0007669"/>
    <property type="project" value="UniProtKB-KW"/>
</dbReference>
<comment type="caution">
    <text evidence="9">The sequence shown here is derived from an EMBL/GenBank/DDBJ whole genome shotgun (WGS) entry which is preliminary data.</text>
</comment>
<reference evidence="9" key="2">
    <citation type="submission" date="2020-09" db="EMBL/GenBank/DDBJ databases">
        <authorList>
            <person name="Sun Q."/>
            <person name="Zhou Y."/>
        </authorList>
    </citation>
    <scope>NUCLEOTIDE SEQUENCE</scope>
    <source>
        <strain evidence="9">CGMCC 1.12160</strain>
    </source>
</reference>
<dbReference type="GO" id="GO:0005615">
    <property type="term" value="C:extracellular space"/>
    <property type="evidence" value="ECO:0007669"/>
    <property type="project" value="TreeGrafter"/>
</dbReference>
<dbReference type="InterPro" id="IPR029062">
    <property type="entry name" value="Class_I_gatase-like"/>
</dbReference>
<dbReference type="SMART" id="SM00631">
    <property type="entry name" value="Zn_pept"/>
    <property type="match status" value="1"/>
</dbReference>
<dbReference type="Pfam" id="PF00246">
    <property type="entry name" value="Peptidase_M14"/>
    <property type="match status" value="1"/>
</dbReference>
<keyword evidence="5" id="KW-0862">Zinc</keyword>
<name>A0A917BDX0_9MICO</name>
<dbReference type="InterPro" id="IPR000834">
    <property type="entry name" value="Peptidase_M14"/>
</dbReference>
<evidence type="ECO:0000256" key="5">
    <source>
        <dbReference type="ARBA" id="ARBA00022833"/>
    </source>
</evidence>
<accession>A0A917BDX0</accession>
<dbReference type="SUPFAM" id="SSF53187">
    <property type="entry name" value="Zn-dependent exopeptidases"/>
    <property type="match status" value="1"/>
</dbReference>
<evidence type="ECO:0000256" key="6">
    <source>
        <dbReference type="ARBA" id="ARBA00023049"/>
    </source>
</evidence>
<dbReference type="RefSeq" id="WP_188427859.1">
    <property type="nucleotide sequence ID" value="NZ_BAABKH010000010.1"/>
</dbReference>
<evidence type="ECO:0000313" key="9">
    <source>
        <dbReference type="EMBL" id="GGF38929.1"/>
    </source>
</evidence>
<sequence length="834" mass="87563">MARLAPSPLRARWSVVLLAGVLGLTGAGSAIVAGADPVTPAAQTGPAAGVDRGYPRQTVLVEPAVDEGDAALRLGLAAYHDIARRLNAAQRASDRVSAEVLATTATGRQVVMVTLTAPESVAQARQQATMRDRIATRPAQAARDAGLARAYKTPVFLNANIHGNEFEGTDAALRLIEDYAASDDPAVAEMLERTRIHLVVSMNPDGRHDNARRNSAGFDLNRDLITATQPETVAVRDAIARIQPVLMLDLHGYVNGTLVEPTTPPHGENYEYDLFVKHAYPNALGIEQAILDLGYGAEDGVEPPQIPLRDWSEGWDDWPPIFTPQYAAYHGAVAHTIEIPLRVNNASYSSLTETELRRRAAINTDIAHAAMTASLAYVDEHRDELLADQVEIFRRGVAGEEQRPVKDGLFGVIGPDDVYLTDYPRAYVIPSGDAQRSAPAAARLVDHLVANGVQVRQLTQPAQIAGSAYPVGSYVVDLHQSRRGLANTILGAGTDISGRVDAMYDISGWSHGLLWGASVVSVPEGEPLQVVGGLVADAVAAGSLAPSDTGWVLSLEDPADVRALGRLLEAGAALERLPDGGVLVPAPARAVATQVVADLGVELASAPAGASGEELDEPTIGVAGTAEELWAFGEMGLSVEPVSTRALNDGLELDGLDTLYVSSGLVWRDLDERGRAELREFVADGGGVVGRGRAGAAVNDALDLLEVTTAAGRSDANGVVAVENAGGPVTGDATPHTFVYSPLWFTDLGDGVSADQSYATAPLVSGHWRADAQGAGGPKAAAGQAVVVRGEDEVTGARTVLFGSEPLFRAHPKGQYALVARALLWTAGDDTPTP</sequence>
<dbReference type="GO" id="GO:0008270">
    <property type="term" value="F:zinc ion binding"/>
    <property type="evidence" value="ECO:0007669"/>
    <property type="project" value="InterPro"/>
</dbReference>
<dbReference type="PANTHER" id="PTHR11705">
    <property type="entry name" value="PROTEASE FAMILY M14 CARBOXYPEPTIDASE A,B"/>
    <property type="match status" value="1"/>
</dbReference>
<gene>
    <name evidence="9" type="ORF">GCM10011366_03170</name>
</gene>
<dbReference type="AlphaFoldDB" id="A0A917BDX0"/>
<keyword evidence="6" id="KW-0482">Metalloprotease</keyword>